<sequence>MSVSPIMDADETILPFNCLPLPSPQSICLIELKANPLTIWSDISVSLITTELHKAPDFDALSYTWDNPLTPFSAGRAPMPLMNAVRQYPIDADGCNILATANLMDALQTLSQSSMLAAERAAQVSLMGSIYKTAKNVIVWLGQEDEFTQDALKMVNILSRIPKERHPEVQLADWYQQELTLARFGLFEPITPYLWCGLVGLLNRPWFSRAWVAQEVILAQNAVVVCGQNVLPWSLLSNTIAFLTTTGWHDQISSGQMRTVPTLMMNPRQYRKLLESNAHVGMAAIYLESTRTGIANLGHKAVFRYLIDAHRYCEATDPRDMTYAFLGLAWRERLPFTTHPDAISHEDLRFLAHVQDSTGTLIGNLPSWVPDYSVELRPAPLSMRVTSWKACGDLSWIDESSPASLVQLPVAGILLDQISNVVDTLPDHNDYAESPVADPYWIEAFELAQQIEVKPPHQSRFDTFWRTLLADTYNTQHPAPASFGPTFFDYMIRALARIFVFEELEDPKEHLDLNIPKRWMALSAGWQGILEHEPNESPFHVDRFEEQFAASIERELTGIPDPEYRTLFSRFE</sequence>
<gene>
    <name evidence="1" type="ORF">H2198_005547</name>
</gene>
<evidence type="ECO:0000313" key="1">
    <source>
        <dbReference type="EMBL" id="KAJ9655649.1"/>
    </source>
</evidence>
<organism evidence="1 2">
    <name type="scientific">Neophaeococcomyces mojaviensis</name>
    <dbReference type="NCBI Taxonomy" id="3383035"/>
    <lineage>
        <taxon>Eukaryota</taxon>
        <taxon>Fungi</taxon>
        <taxon>Dikarya</taxon>
        <taxon>Ascomycota</taxon>
        <taxon>Pezizomycotina</taxon>
        <taxon>Eurotiomycetes</taxon>
        <taxon>Chaetothyriomycetidae</taxon>
        <taxon>Chaetothyriales</taxon>
        <taxon>Chaetothyriales incertae sedis</taxon>
        <taxon>Neophaeococcomyces</taxon>
    </lineage>
</organism>
<dbReference type="EMBL" id="JAPDRQ010000092">
    <property type="protein sequence ID" value="KAJ9655649.1"/>
    <property type="molecule type" value="Genomic_DNA"/>
</dbReference>
<comment type="caution">
    <text evidence="1">The sequence shown here is derived from an EMBL/GenBank/DDBJ whole genome shotgun (WGS) entry which is preliminary data.</text>
</comment>
<accession>A0ACC3A5D5</accession>
<name>A0ACC3A5D5_9EURO</name>
<dbReference type="Proteomes" id="UP001172386">
    <property type="component" value="Unassembled WGS sequence"/>
</dbReference>
<keyword evidence="2" id="KW-1185">Reference proteome</keyword>
<evidence type="ECO:0000313" key="2">
    <source>
        <dbReference type="Proteomes" id="UP001172386"/>
    </source>
</evidence>
<proteinExistence type="predicted"/>
<protein>
    <submittedName>
        <fullName evidence="1">Uncharacterized protein</fullName>
    </submittedName>
</protein>
<reference evidence="1" key="1">
    <citation type="submission" date="2022-10" db="EMBL/GenBank/DDBJ databases">
        <title>Culturing micro-colonial fungi from biological soil crusts in the Mojave desert and describing Neophaeococcomyces mojavensis, and introducing the new genera and species Taxawa tesnikishii.</title>
        <authorList>
            <person name="Kurbessoian T."/>
            <person name="Stajich J.E."/>
        </authorList>
    </citation>
    <scope>NUCLEOTIDE SEQUENCE</scope>
    <source>
        <strain evidence="1">JES_112</strain>
    </source>
</reference>